<reference evidence="1" key="1">
    <citation type="submission" date="2021-05" db="EMBL/GenBank/DDBJ databases">
        <title>Draft genomes of bacteria isolated from model marine particles.</title>
        <authorList>
            <person name="Datta M.S."/>
            <person name="Schwartzman J.A."/>
            <person name="Enke T.N."/>
            <person name="Saavedra J."/>
            <person name="Cermak N."/>
            <person name="Cordero O.X."/>
        </authorList>
    </citation>
    <scope>NUCLEOTIDE SEQUENCE</scope>
    <source>
        <strain evidence="1">I2M19</strain>
    </source>
</reference>
<sequence length="201" mass="22872">MNNIFTHSKKGFLLVTLFVTMLSFANENPFYTVEVAAVKTTLTLNSVKEGSALSIKDNRGTVLYSEIIKVTGKYSRAFDLSFLPNGKYTFEVDKDLAIQEIPFRINAGNAFINKDKEKIVYKPFIRAVGDYVYINKLAIDGEPLEINIYFINKENKYEELILSEVASDASKIERTYKLKGLNLGNYKVVLYSANRTYEKTI</sequence>
<protein>
    <submittedName>
        <fullName evidence="1">Uncharacterized protein</fullName>
    </submittedName>
</protein>
<proteinExistence type="predicted"/>
<organism evidence="1 2">
    <name type="scientific">Pseudotamlana agarivorans</name>
    <dbReference type="NCBI Taxonomy" id="481183"/>
    <lineage>
        <taxon>Bacteria</taxon>
        <taxon>Pseudomonadati</taxon>
        <taxon>Bacteroidota</taxon>
        <taxon>Flavobacteriia</taxon>
        <taxon>Flavobacteriales</taxon>
        <taxon>Flavobacteriaceae</taxon>
        <taxon>Pseudotamlana</taxon>
    </lineage>
</organism>
<dbReference type="EMBL" id="JAHKPD010000008">
    <property type="protein sequence ID" value="MBU2949789.1"/>
    <property type="molecule type" value="Genomic_DNA"/>
</dbReference>
<gene>
    <name evidence="1" type="ORF">KO493_03645</name>
</gene>
<keyword evidence="2" id="KW-1185">Reference proteome</keyword>
<evidence type="ECO:0000313" key="2">
    <source>
        <dbReference type="Proteomes" id="UP001647509"/>
    </source>
</evidence>
<evidence type="ECO:0000313" key="1">
    <source>
        <dbReference type="EMBL" id="MBU2949789.1"/>
    </source>
</evidence>
<accession>A0ACC5U6B6</accession>
<name>A0ACC5U6B6_9FLAO</name>
<comment type="caution">
    <text evidence="1">The sequence shown here is derived from an EMBL/GenBank/DDBJ whole genome shotgun (WGS) entry which is preliminary data.</text>
</comment>
<dbReference type="Proteomes" id="UP001647509">
    <property type="component" value="Unassembled WGS sequence"/>
</dbReference>